<dbReference type="InterPro" id="IPR030676">
    <property type="entry name" value="CitT-rel"/>
</dbReference>
<dbReference type="PANTHER" id="PTHR42826">
    <property type="entry name" value="DICARBOXYLATE TRANSPORTER 2.1, CHLOROPLASTIC"/>
    <property type="match status" value="1"/>
</dbReference>
<gene>
    <name evidence="7" type="ORF">HMPREF0731_2486</name>
</gene>
<feature type="transmembrane region" description="Helical" evidence="6">
    <location>
        <begin position="254"/>
        <end position="279"/>
    </location>
</feature>
<dbReference type="HOGENOM" id="CLU_005170_7_3_5"/>
<dbReference type="EMBL" id="ADVL01000426">
    <property type="protein sequence ID" value="EFH11292.1"/>
    <property type="molecule type" value="Genomic_DNA"/>
</dbReference>
<keyword evidence="4 6" id="KW-1133">Transmembrane helix</keyword>
<feature type="transmembrane region" description="Helical" evidence="6">
    <location>
        <begin position="455"/>
        <end position="473"/>
    </location>
</feature>
<dbReference type="GO" id="GO:0016020">
    <property type="term" value="C:membrane"/>
    <property type="evidence" value="ECO:0007669"/>
    <property type="project" value="UniProtKB-SubCell"/>
</dbReference>
<feature type="transmembrane region" description="Helical" evidence="6">
    <location>
        <begin position="432"/>
        <end position="449"/>
    </location>
</feature>
<protein>
    <submittedName>
        <fullName evidence="7">Transporter, DASS family</fullName>
    </submittedName>
</protein>
<feature type="transmembrane region" description="Helical" evidence="6">
    <location>
        <begin position="67"/>
        <end position="97"/>
    </location>
</feature>
<evidence type="ECO:0000256" key="3">
    <source>
        <dbReference type="ARBA" id="ARBA00022692"/>
    </source>
</evidence>
<feature type="transmembrane region" description="Helical" evidence="6">
    <location>
        <begin position="310"/>
        <end position="334"/>
    </location>
</feature>
<feature type="transmembrane region" description="Helical" evidence="6">
    <location>
        <begin position="369"/>
        <end position="394"/>
    </location>
</feature>
<reference evidence="7 8" key="1">
    <citation type="submission" date="2010-04" db="EMBL/GenBank/DDBJ databases">
        <authorList>
            <person name="Qin X."/>
            <person name="Bachman B."/>
            <person name="Battles P."/>
            <person name="Bell A."/>
            <person name="Bess C."/>
            <person name="Bickham C."/>
            <person name="Chaboub L."/>
            <person name="Chen D."/>
            <person name="Coyle M."/>
            <person name="Deiros D.R."/>
            <person name="Dinh H."/>
            <person name="Forbes L."/>
            <person name="Fowler G."/>
            <person name="Francisco L."/>
            <person name="Fu Q."/>
            <person name="Gubbala S."/>
            <person name="Hale W."/>
            <person name="Han Y."/>
            <person name="Hemphill L."/>
            <person name="Highlander S.K."/>
            <person name="Hirani K."/>
            <person name="Hogues M."/>
            <person name="Jackson L."/>
            <person name="Jakkamsetti A."/>
            <person name="Javaid M."/>
            <person name="Jiang H."/>
            <person name="Korchina V."/>
            <person name="Kovar C."/>
            <person name="Lara F."/>
            <person name="Lee S."/>
            <person name="Mata R."/>
            <person name="Mathew T."/>
            <person name="Moen C."/>
            <person name="Morales K."/>
            <person name="Munidasa M."/>
            <person name="Nazareth L."/>
            <person name="Ngo R."/>
            <person name="Nguyen L."/>
            <person name="Okwuonu G."/>
            <person name="Ongeri F."/>
            <person name="Patil S."/>
            <person name="Petrosino J."/>
            <person name="Pham C."/>
            <person name="Pham P."/>
            <person name="Pu L.-L."/>
            <person name="Puazo M."/>
            <person name="Raj R."/>
            <person name="Reid J."/>
            <person name="Rouhana J."/>
            <person name="Saada N."/>
            <person name="Shang Y."/>
            <person name="Simmons D."/>
            <person name="Thornton R."/>
            <person name="Warren J."/>
            <person name="Weissenberger G."/>
            <person name="Zhang J."/>
            <person name="Zhang L."/>
            <person name="Zhou C."/>
            <person name="Zhu D."/>
            <person name="Muzny D."/>
            <person name="Worley K."/>
            <person name="Gibbs R."/>
        </authorList>
    </citation>
    <scope>NUCLEOTIDE SEQUENCE [LARGE SCALE GENOMIC DNA]</scope>
    <source>
        <strain evidence="7 8">ATCC 49957</strain>
    </source>
</reference>
<dbReference type="InterPro" id="IPR001898">
    <property type="entry name" value="SLC13A/DASS"/>
</dbReference>
<dbReference type="PIRSF" id="PIRSF002457">
    <property type="entry name" value="DASS"/>
    <property type="match status" value="1"/>
</dbReference>
<keyword evidence="3 6" id="KW-0812">Transmembrane</keyword>
<evidence type="ECO:0000256" key="1">
    <source>
        <dbReference type="ARBA" id="ARBA00004141"/>
    </source>
</evidence>
<feature type="transmembrane region" description="Helical" evidence="6">
    <location>
        <begin position="37"/>
        <end position="55"/>
    </location>
</feature>
<feature type="transmembrane region" description="Helical" evidence="6">
    <location>
        <begin position="400"/>
        <end position="420"/>
    </location>
</feature>
<feature type="transmembrane region" description="Helical" evidence="6">
    <location>
        <begin position="109"/>
        <end position="133"/>
    </location>
</feature>
<evidence type="ECO:0000313" key="7">
    <source>
        <dbReference type="EMBL" id="EFH11292.1"/>
    </source>
</evidence>
<feature type="transmembrane region" description="Helical" evidence="6">
    <location>
        <begin position="494"/>
        <end position="514"/>
    </location>
</feature>
<evidence type="ECO:0000256" key="5">
    <source>
        <dbReference type="ARBA" id="ARBA00023136"/>
    </source>
</evidence>
<evidence type="ECO:0000313" key="8">
    <source>
        <dbReference type="Proteomes" id="UP000005324"/>
    </source>
</evidence>
<feature type="transmembrane region" description="Helical" evidence="6">
    <location>
        <begin position="145"/>
        <end position="165"/>
    </location>
</feature>
<comment type="caution">
    <text evidence="7">The sequence shown here is derived from an EMBL/GenBank/DDBJ whole genome shotgun (WGS) entry which is preliminary data.</text>
</comment>
<evidence type="ECO:0000256" key="4">
    <source>
        <dbReference type="ARBA" id="ARBA00022989"/>
    </source>
</evidence>
<dbReference type="GO" id="GO:0022857">
    <property type="term" value="F:transmembrane transporter activity"/>
    <property type="evidence" value="ECO:0007669"/>
    <property type="project" value="InterPro"/>
</dbReference>
<feature type="transmembrane region" description="Helical" evidence="6">
    <location>
        <begin position="340"/>
        <end position="357"/>
    </location>
</feature>
<name>D5RN25_9PROT</name>
<sequence>MDRLAGARHLAARNWRRKAVLERIRAMFIYFNNAVPFRLKPAIITTLVLFALLAIPTPEGLTPKAWGLVAIFLTTIVAIILKVMPIGVMAMMAIVIVSLSQVTATSSRAAVADALASFSSPLIWLIVVAILISRGLKKTGLGSRIGLMFIALLGRRTLGIGYGIAACELALAPFTPSNTARGGGIVHPIMKSIAGAFDSDPAKGTERKIGSYLALVNIHANTITSGMFVTATAPNPLVVDYVARVTNQSFHLSWTTWALCMLLPGLACLLLMPLALMLLSPPEMRATPHAVDYAKGELHRMGPLTGPEKVMIGTFGLLLVLWANVPAMLFGPAFTLDPTAVAFVGLFALIITGTIDWDDVLSEKSAWDTLIWFGALVMMAEQLNKTGVIAWFSAGLRDGIIAAGMGWELAAGLLVLLFVFSHYFFASTTAHISAMMLAFLTVGVQLVPADYHIPFLLMMVAGSTIMMTLTHYATGTSPIIFGSGYVPLGEWWRVGFVMCVGELIIFATLGMLWWKLLGFW</sequence>
<dbReference type="Proteomes" id="UP000005324">
    <property type="component" value="Unassembled WGS sequence"/>
</dbReference>
<comment type="similarity">
    <text evidence="2">Belongs to the SLC13A/DASS transporter (TC 2.A.47) family. DIT1 subfamily.</text>
</comment>
<dbReference type="Pfam" id="PF00939">
    <property type="entry name" value="Na_sulph_symp"/>
    <property type="match status" value="1"/>
</dbReference>
<keyword evidence="5 6" id="KW-0472">Membrane</keyword>
<comment type="subcellular location">
    <subcellularLocation>
        <location evidence="1">Membrane</location>
        <topology evidence="1">Multi-pass membrane protein</topology>
    </subcellularLocation>
</comment>
<evidence type="ECO:0000256" key="6">
    <source>
        <dbReference type="SAM" id="Phobius"/>
    </source>
</evidence>
<keyword evidence="8" id="KW-1185">Reference proteome</keyword>
<accession>D5RN25</accession>
<dbReference type="AlphaFoldDB" id="D5RN25"/>
<organism evidence="7 8">
    <name type="scientific">Pseudoroseomonas cervicalis ATCC 49957</name>
    <dbReference type="NCBI Taxonomy" id="525371"/>
    <lineage>
        <taxon>Bacteria</taxon>
        <taxon>Pseudomonadati</taxon>
        <taxon>Pseudomonadota</taxon>
        <taxon>Alphaproteobacteria</taxon>
        <taxon>Acetobacterales</taxon>
        <taxon>Roseomonadaceae</taxon>
        <taxon>Roseomonas</taxon>
    </lineage>
</organism>
<evidence type="ECO:0000256" key="2">
    <source>
        <dbReference type="ARBA" id="ARBA00007349"/>
    </source>
</evidence>
<dbReference type="NCBIfam" id="TIGR00785">
    <property type="entry name" value="dass"/>
    <property type="match status" value="1"/>
</dbReference>
<proteinExistence type="inferred from homology"/>